<organism evidence="1 2">
    <name type="scientific">Clostridium chromiireducens</name>
    <dbReference type="NCBI Taxonomy" id="225345"/>
    <lineage>
        <taxon>Bacteria</taxon>
        <taxon>Bacillati</taxon>
        <taxon>Bacillota</taxon>
        <taxon>Clostridia</taxon>
        <taxon>Eubacteriales</taxon>
        <taxon>Clostridiaceae</taxon>
        <taxon>Clostridium</taxon>
    </lineage>
</organism>
<gene>
    <name evidence="1" type="ORF">GKZ28_06635</name>
</gene>
<dbReference type="RefSeq" id="WP_160358519.1">
    <property type="nucleotide sequence ID" value="NZ_WSRQ01000008.1"/>
</dbReference>
<dbReference type="Proteomes" id="UP000656077">
    <property type="component" value="Unassembled WGS sequence"/>
</dbReference>
<protein>
    <submittedName>
        <fullName evidence="1">Uncharacterized protein</fullName>
    </submittedName>
</protein>
<comment type="caution">
    <text evidence="1">The sequence shown here is derived from an EMBL/GenBank/DDBJ whole genome shotgun (WGS) entry which is preliminary data.</text>
</comment>
<name>A0A964RKH3_9CLOT</name>
<dbReference type="EMBL" id="WSRQ01000008">
    <property type="protein sequence ID" value="MVX63372.1"/>
    <property type="molecule type" value="Genomic_DNA"/>
</dbReference>
<evidence type="ECO:0000313" key="1">
    <source>
        <dbReference type="EMBL" id="MVX63372.1"/>
    </source>
</evidence>
<dbReference type="AlphaFoldDB" id="A0A964RKH3"/>
<evidence type="ECO:0000313" key="2">
    <source>
        <dbReference type="Proteomes" id="UP000656077"/>
    </source>
</evidence>
<sequence length="388" mass="43603">MSDIKNIKPIIFPFHLGNSIQDITPALLYNESVSVMLPAFVMNDPIDAFINVCNRAAEKKHVLLPTLDSIYNAFNSAQEVAYKYMQFMKPLKGRVDNILYVHPGTIDTYSSLEAINIPNNIINKLNDLLDIPEYMHFTAIEFIFRIYELTLELSGNPDIILEYLKNRVDYLGSPDKLLIECAINRITTSGAGTIPNAIINCDVTMELLSYYGKPLTKEVDTTEIRIDILSAYMFKTLIEQYSPRITPTNVNKIIDIFSSRKQELESMRKKCTYESVKLINSAVSETTLKYAINESLATMKEEVSSIAKIDSKSLKMLYNKLTEDPVNWITISGLIGTSVSHVPPSVSATLAITLFSRIGASALSSSRAVKDTLKKSPWSLVHYLNAFR</sequence>
<proteinExistence type="predicted"/>
<reference evidence="1" key="1">
    <citation type="submission" date="2019-12" db="EMBL/GenBank/DDBJ databases">
        <title>Microbes associate with the intestines of laboratory mice.</title>
        <authorList>
            <person name="Navarre W."/>
            <person name="Wong E."/>
        </authorList>
    </citation>
    <scope>NUCLEOTIDE SEQUENCE</scope>
    <source>
        <strain evidence="1">NM79_F5</strain>
    </source>
</reference>
<accession>A0A964RKH3</accession>